<dbReference type="EMBL" id="BAABDI010000030">
    <property type="protein sequence ID" value="GAA3986914.1"/>
    <property type="molecule type" value="Genomic_DNA"/>
</dbReference>
<comment type="caution">
    <text evidence="1">The sequence shown here is derived from an EMBL/GenBank/DDBJ whole genome shotgun (WGS) entry which is preliminary data.</text>
</comment>
<gene>
    <name evidence="1" type="ORF">GCM10022407_34610</name>
</gene>
<organism evidence="1 2">
    <name type="scientific">Hymenobacter antarcticus</name>
    <dbReference type="NCBI Taxonomy" id="486270"/>
    <lineage>
        <taxon>Bacteria</taxon>
        <taxon>Pseudomonadati</taxon>
        <taxon>Bacteroidota</taxon>
        <taxon>Cytophagia</taxon>
        <taxon>Cytophagales</taxon>
        <taxon>Hymenobacteraceae</taxon>
        <taxon>Hymenobacter</taxon>
    </lineage>
</organism>
<evidence type="ECO:0000313" key="1">
    <source>
        <dbReference type="EMBL" id="GAA3986914.1"/>
    </source>
</evidence>
<evidence type="ECO:0000313" key="2">
    <source>
        <dbReference type="Proteomes" id="UP001501556"/>
    </source>
</evidence>
<keyword evidence="2" id="KW-1185">Reference proteome</keyword>
<dbReference type="Proteomes" id="UP001501556">
    <property type="component" value="Unassembled WGS sequence"/>
</dbReference>
<dbReference type="RefSeq" id="WP_345126339.1">
    <property type="nucleotide sequence ID" value="NZ_BAABDI010000030.1"/>
</dbReference>
<sequence>MPDPRTTEELWTSYDALMRRGGTLTTAEKAELQQLRASLILAGIVTEGDF</sequence>
<protein>
    <submittedName>
        <fullName evidence="1">Uncharacterized protein</fullName>
    </submittedName>
</protein>
<reference evidence="2" key="1">
    <citation type="journal article" date="2019" name="Int. J. Syst. Evol. Microbiol.">
        <title>The Global Catalogue of Microorganisms (GCM) 10K type strain sequencing project: providing services to taxonomists for standard genome sequencing and annotation.</title>
        <authorList>
            <consortium name="The Broad Institute Genomics Platform"/>
            <consortium name="The Broad Institute Genome Sequencing Center for Infectious Disease"/>
            <person name="Wu L."/>
            <person name="Ma J."/>
        </authorList>
    </citation>
    <scope>NUCLEOTIDE SEQUENCE [LARGE SCALE GENOMIC DNA]</scope>
    <source>
        <strain evidence="2">JCM 17217</strain>
    </source>
</reference>
<proteinExistence type="predicted"/>
<name>A0ABP7QRV0_9BACT</name>
<accession>A0ABP7QRV0</accession>